<feature type="region of interest" description="Disordered" evidence="1">
    <location>
        <begin position="171"/>
        <end position="205"/>
    </location>
</feature>
<dbReference type="AlphaFoldDB" id="A0A0M3HG17"/>
<dbReference type="Proteomes" id="UP000036681">
    <property type="component" value="Unplaced"/>
</dbReference>
<sequence length="205" mass="22793">MGLCNRLSCGDIYKAIDQFRKSEFFSNFQTAMQLIQDPKGWEIIGDLLSNPDLIAQFTGGSGGLEKLLGSVTTSVSSQTKTDKTSKSRRPPTGNLHKSLSVLISIPFPQVCEHVNFEFKRGMINERKPNKEKKPTAEELPEIAENVDETDYYNAIESGIDELEQIGGEIETVEKPDEIAPPLSKNIDGEKKEEELPEISESIDES</sequence>
<feature type="region of interest" description="Disordered" evidence="1">
    <location>
        <begin position="75"/>
        <end position="94"/>
    </location>
</feature>
<feature type="compositionally biased region" description="Acidic residues" evidence="1">
    <location>
        <begin position="194"/>
        <end position="205"/>
    </location>
</feature>
<name>A0A0M3HG17_ASCLU</name>
<evidence type="ECO:0000313" key="2">
    <source>
        <dbReference type="Proteomes" id="UP000036681"/>
    </source>
</evidence>
<keyword evidence="2" id="KW-1185">Reference proteome</keyword>
<evidence type="ECO:0000256" key="1">
    <source>
        <dbReference type="SAM" id="MobiDB-lite"/>
    </source>
</evidence>
<protein>
    <submittedName>
        <fullName evidence="3">STI1 domain-containing protein</fullName>
    </submittedName>
</protein>
<organism evidence="2 3">
    <name type="scientific">Ascaris lumbricoides</name>
    <name type="common">Giant roundworm</name>
    <dbReference type="NCBI Taxonomy" id="6252"/>
    <lineage>
        <taxon>Eukaryota</taxon>
        <taxon>Metazoa</taxon>
        <taxon>Ecdysozoa</taxon>
        <taxon>Nematoda</taxon>
        <taxon>Chromadorea</taxon>
        <taxon>Rhabditida</taxon>
        <taxon>Spirurina</taxon>
        <taxon>Ascaridomorpha</taxon>
        <taxon>Ascaridoidea</taxon>
        <taxon>Ascarididae</taxon>
        <taxon>Ascaris</taxon>
    </lineage>
</organism>
<reference evidence="3" key="1">
    <citation type="submission" date="2017-02" db="UniProtKB">
        <authorList>
            <consortium name="WormBaseParasite"/>
        </authorList>
    </citation>
    <scope>IDENTIFICATION</scope>
</reference>
<proteinExistence type="predicted"/>
<dbReference type="WBParaSite" id="ALUE_0000046201-mRNA-1">
    <property type="protein sequence ID" value="ALUE_0000046201-mRNA-1"/>
    <property type="gene ID" value="ALUE_0000046201"/>
</dbReference>
<accession>A0A0M3HG17</accession>
<evidence type="ECO:0000313" key="3">
    <source>
        <dbReference type="WBParaSite" id="ALUE_0000046201-mRNA-1"/>
    </source>
</evidence>